<keyword evidence="4" id="KW-0732">Signal</keyword>
<sequence length="652" mass="73438">MKYINFFRPTLAIAVFVCLCNIFAGCEDDITILPGNRNSFENIEGIFGSVRSAAGAKELTPITITGDKHGTGHVYFELSKAANKDITVTFKIDESALTAYNQANGTSYAMYPTDKLSLENNGIVIIPSGKRKSSSIELEIQPGGIIGTTYAVAISATASDGIENTANNQSYIYLITPQKALPNTEKGSVKTICYIEVNNENILNAGEYTMENSGKPFFDIVNIFAANIRINEEGKPYVHCNPQVTFVLENVDKLIRPLQQKGIKVNLTILGDHTAAGMRSLGNEAAKDFAKELKSYVDIYGLDGIDFDDEWANYDEVSNYPGLVQPSQEQYSRLIYECRQMMPDKSLSVYWCNQENGQPSINYPLGDIEGETVNSLINFTVFGNYNIWNELSHIDKIKQCPYAINVTEDYFSINPVYLSKVKNEWGYFAIYNLKASKVYSSKFNEIGQTLYNDNVIWTEQVYGRTDFTPSRSSAIKDYNYYLGNWKVSTAQQYNWTGSSWKNNFSPMKFNIRIEENIKNESYYVYGWAPYGELLEQYPLTMLYTNSDANPLSIPMPQVLHEPDATDPLMWKMCWATPGRTANSWTVGGKEGEFRAMINNNGSITLKPFPFQDNMKCTAVPYCSNDGGNTWLYTHTIFQESHPTGLNYDLTKQ</sequence>
<evidence type="ECO:0000259" key="6">
    <source>
        <dbReference type="Pfam" id="PF08522"/>
    </source>
</evidence>
<dbReference type="Gene3D" id="2.60.40.1740">
    <property type="entry name" value="hypothetical protein (bacova_03559)"/>
    <property type="match status" value="1"/>
</dbReference>
<feature type="domain" description="BT-3987-like N-terminal" evidence="6">
    <location>
        <begin position="66"/>
        <end position="161"/>
    </location>
</feature>
<evidence type="ECO:0000256" key="3">
    <source>
        <dbReference type="RuleBase" id="RU000489"/>
    </source>
</evidence>
<dbReference type="PROSITE" id="PS51257">
    <property type="entry name" value="PROKAR_LIPOPROTEIN"/>
    <property type="match status" value="1"/>
</dbReference>
<evidence type="ECO:0000256" key="2">
    <source>
        <dbReference type="ARBA" id="ARBA00023295"/>
    </source>
</evidence>
<reference evidence="7" key="1">
    <citation type="submission" date="2023-08" db="EMBL/GenBank/DDBJ databases">
        <title>Mucin Metabolism Genes Underlie the Key Renovations of Bacteroides xylanisolvens Genomes in Captive Great Apes.</title>
        <authorList>
            <person name="Nishida A.H."/>
        </authorList>
    </citation>
    <scope>NUCLEOTIDE SEQUENCE</scope>
    <source>
        <strain evidence="7">P13.H9</strain>
    </source>
</reference>
<dbReference type="GO" id="GO:0004553">
    <property type="term" value="F:hydrolase activity, hydrolyzing O-glycosyl compounds"/>
    <property type="evidence" value="ECO:0007669"/>
    <property type="project" value="InterPro"/>
</dbReference>
<organism evidence="7 8">
    <name type="scientific">Bacteroides xylanisolvens</name>
    <dbReference type="NCBI Taxonomy" id="371601"/>
    <lineage>
        <taxon>Bacteria</taxon>
        <taxon>Pseudomonadati</taxon>
        <taxon>Bacteroidota</taxon>
        <taxon>Bacteroidia</taxon>
        <taxon>Bacteroidales</taxon>
        <taxon>Bacteroidaceae</taxon>
        <taxon>Bacteroides</taxon>
    </lineage>
</organism>
<dbReference type="InterPro" id="IPR017853">
    <property type="entry name" value="GH"/>
</dbReference>
<dbReference type="RefSeq" id="WP_225451040.1">
    <property type="nucleotide sequence ID" value="NZ_DAWCUS010000015.1"/>
</dbReference>
<evidence type="ECO:0000259" key="5">
    <source>
        <dbReference type="Pfam" id="PF00704"/>
    </source>
</evidence>
<dbReference type="PROSITE" id="PS01095">
    <property type="entry name" value="GH18_1"/>
    <property type="match status" value="1"/>
</dbReference>
<comment type="caution">
    <text evidence="7">The sequence shown here is derived from an EMBL/GenBank/DDBJ whole genome shotgun (WGS) entry which is preliminary data.</text>
</comment>
<dbReference type="Pfam" id="PF00704">
    <property type="entry name" value="Glyco_hydro_18"/>
    <property type="match status" value="1"/>
</dbReference>
<dbReference type="Gene3D" id="3.20.20.80">
    <property type="entry name" value="Glycosidases"/>
    <property type="match status" value="1"/>
</dbReference>
<keyword evidence="1 3" id="KW-0378">Hydrolase</keyword>
<evidence type="ECO:0000313" key="7">
    <source>
        <dbReference type="EMBL" id="MCA4705600.1"/>
    </source>
</evidence>
<feature type="domain" description="GH18" evidence="5">
    <location>
        <begin position="247"/>
        <end position="388"/>
    </location>
</feature>
<accession>A0AAW4SY89</accession>
<name>A0AAW4SY89_9BACE</name>
<dbReference type="EMBL" id="JAIWYE010000033">
    <property type="protein sequence ID" value="MCA4705600.1"/>
    <property type="molecule type" value="Genomic_DNA"/>
</dbReference>
<evidence type="ECO:0000313" key="8">
    <source>
        <dbReference type="Proteomes" id="UP001198461"/>
    </source>
</evidence>
<evidence type="ECO:0000256" key="1">
    <source>
        <dbReference type="ARBA" id="ARBA00022801"/>
    </source>
</evidence>
<dbReference type="InterPro" id="IPR001579">
    <property type="entry name" value="Glyco_hydro_18_chit_AS"/>
</dbReference>
<evidence type="ECO:0000256" key="4">
    <source>
        <dbReference type="SAM" id="SignalP"/>
    </source>
</evidence>
<dbReference type="GO" id="GO:0005975">
    <property type="term" value="P:carbohydrate metabolic process"/>
    <property type="evidence" value="ECO:0007669"/>
    <property type="project" value="InterPro"/>
</dbReference>
<dbReference type="Pfam" id="PF08522">
    <property type="entry name" value="BT_3987-like_N"/>
    <property type="match status" value="1"/>
</dbReference>
<gene>
    <name evidence="7" type="ORF">LD004_18520</name>
</gene>
<protein>
    <submittedName>
        <fullName evidence="7">DUF1735 domain-containing protein</fullName>
    </submittedName>
</protein>
<dbReference type="AlphaFoldDB" id="A0AAW4SY89"/>
<dbReference type="InterPro" id="IPR013728">
    <property type="entry name" value="BT_3987-like_N"/>
</dbReference>
<dbReference type="SUPFAM" id="SSF51445">
    <property type="entry name" value="(Trans)glycosidases"/>
    <property type="match status" value="1"/>
</dbReference>
<dbReference type="Proteomes" id="UP001198461">
    <property type="component" value="Unassembled WGS sequence"/>
</dbReference>
<keyword evidence="2 3" id="KW-0326">Glycosidase</keyword>
<feature type="signal peptide" evidence="4">
    <location>
        <begin position="1"/>
        <end position="24"/>
    </location>
</feature>
<feature type="chain" id="PRO_5043688991" evidence="4">
    <location>
        <begin position="25"/>
        <end position="652"/>
    </location>
</feature>
<dbReference type="InterPro" id="IPR001223">
    <property type="entry name" value="Glyco_hydro18_cat"/>
</dbReference>
<proteinExistence type="predicted"/>